<evidence type="ECO:0000313" key="1">
    <source>
        <dbReference type="EMBL" id="WVZ00379.1"/>
    </source>
</evidence>
<sequence>MEVEGKLRLADANAHRRVTNLLSPFHVVTHRQKNLFFDGAASELSERCAVLCLRFYGDDERCIVSLKARAVLVGSVSRVDKDEEDLDPCEQRRMRMCCRAWKVGIGGI</sequence>
<dbReference type="PANTHER" id="PTHR34948">
    <property type="entry name" value="OS08G0299200 PROTEIN"/>
    <property type="match status" value="1"/>
</dbReference>
<keyword evidence="2" id="KW-1185">Reference proteome</keyword>
<evidence type="ECO:0008006" key="3">
    <source>
        <dbReference type="Google" id="ProtNLM"/>
    </source>
</evidence>
<evidence type="ECO:0000313" key="2">
    <source>
        <dbReference type="Proteomes" id="UP001374535"/>
    </source>
</evidence>
<dbReference type="Gene3D" id="2.40.320.10">
    <property type="entry name" value="Hypothetical Protein Pfu-838710-001"/>
    <property type="match status" value="1"/>
</dbReference>
<gene>
    <name evidence="1" type="ORF">V8G54_026448</name>
</gene>
<organism evidence="1 2">
    <name type="scientific">Vigna mungo</name>
    <name type="common">Black gram</name>
    <name type="synonym">Phaseolus mungo</name>
    <dbReference type="NCBI Taxonomy" id="3915"/>
    <lineage>
        <taxon>Eukaryota</taxon>
        <taxon>Viridiplantae</taxon>
        <taxon>Streptophyta</taxon>
        <taxon>Embryophyta</taxon>
        <taxon>Tracheophyta</taxon>
        <taxon>Spermatophyta</taxon>
        <taxon>Magnoliopsida</taxon>
        <taxon>eudicotyledons</taxon>
        <taxon>Gunneridae</taxon>
        <taxon>Pentapetalae</taxon>
        <taxon>rosids</taxon>
        <taxon>fabids</taxon>
        <taxon>Fabales</taxon>
        <taxon>Fabaceae</taxon>
        <taxon>Papilionoideae</taxon>
        <taxon>50 kb inversion clade</taxon>
        <taxon>NPAAA clade</taxon>
        <taxon>indigoferoid/millettioid clade</taxon>
        <taxon>Phaseoleae</taxon>
        <taxon>Vigna</taxon>
    </lineage>
</organism>
<dbReference type="SUPFAM" id="SSF55154">
    <property type="entry name" value="CYTH-like phosphatases"/>
    <property type="match status" value="1"/>
</dbReference>
<name>A0AAQ3RPX4_VIGMU</name>
<reference evidence="1 2" key="1">
    <citation type="journal article" date="2023" name="Life. Sci Alliance">
        <title>Evolutionary insights into 3D genome organization and epigenetic landscape of Vigna mungo.</title>
        <authorList>
            <person name="Junaid A."/>
            <person name="Singh B."/>
            <person name="Bhatia S."/>
        </authorList>
    </citation>
    <scope>NUCLEOTIDE SEQUENCE [LARGE SCALE GENOMIC DNA]</scope>
    <source>
        <strain evidence="1">Urdbean</strain>
    </source>
</reference>
<dbReference type="InterPro" id="IPR033469">
    <property type="entry name" value="CYTH-like_dom_sf"/>
</dbReference>
<dbReference type="Proteomes" id="UP001374535">
    <property type="component" value="Chromosome 8"/>
</dbReference>
<dbReference type="AlphaFoldDB" id="A0AAQ3RPX4"/>
<dbReference type="EMBL" id="CP144693">
    <property type="protein sequence ID" value="WVZ00379.1"/>
    <property type="molecule type" value="Genomic_DNA"/>
</dbReference>
<proteinExistence type="predicted"/>
<dbReference type="PANTHER" id="PTHR34948:SF2">
    <property type="entry name" value="TRIPHOSPHATE TUNNEL METALLOENZYME 3"/>
    <property type="match status" value="1"/>
</dbReference>
<protein>
    <recommendedName>
        <fullName evidence="3">CYTH domain-containing protein</fullName>
    </recommendedName>
</protein>
<accession>A0AAQ3RPX4</accession>